<dbReference type="Proteomes" id="UP001611415">
    <property type="component" value="Unassembled WGS sequence"/>
</dbReference>
<dbReference type="InterPro" id="IPR019734">
    <property type="entry name" value="TPR_rpt"/>
</dbReference>
<accession>A0ABW7WW55</accession>
<dbReference type="InterPro" id="IPR011990">
    <property type="entry name" value="TPR-like_helical_dom_sf"/>
</dbReference>
<organism evidence="4 5">
    <name type="scientific">Nocardia xishanensis</name>
    <dbReference type="NCBI Taxonomy" id="238964"/>
    <lineage>
        <taxon>Bacteria</taxon>
        <taxon>Bacillati</taxon>
        <taxon>Actinomycetota</taxon>
        <taxon>Actinomycetes</taxon>
        <taxon>Mycobacteriales</taxon>
        <taxon>Nocardiaceae</taxon>
        <taxon>Nocardia</taxon>
    </lineage>
</organism>
<dbReference type="SMART" id="SM00028">
    <property type="entry name" value="TPR"/>
    <property type="match status" value="9"/>
</dbReference>
<gene>
    <name evidence="4" type="ORF">ACH49W_06720</name>
</gene>
<keyword evidence="1" id="KW-0802">TPR repeat</keyword>
<evidence type="ECO:0000259" key="3">
    <source>
        <dbReference type="Pfam" id="PF00931"/>
    </source>
</evidence>
<dbReference type="InterPro" id="IPR027417">
    <property type="entry name" value="P-loop_NTPase"/>
</dbReference>
<dbReference type="InterPro" id="IPR002182">
    <property type="entry name" value="NB-ARC"/>
</dbReference>
<feature type="repeat" description="TPR" evidence="1">
    <location>
        <begin position="896"/>
        <end position="929"/>
    </location>
</feature>
<protein>
    <submittedName>
        <fullName evidence="4">Tetratricopeptide repeat protein</fullName>
    </submittedName>
</protein>
<feature type="region of interest" description="Disordered" evidence="2">
    <location>
        <begin position="96"/>
        <end position="121"/>
    </location>
</feature>
<dbReference type="Gene3D" id="1.25.40.10">
    <property type="entry name" value="Tetratricopeptide repeat domain"/>
    <property type="match status" value="2"/>
</dbReference>
<dbReference type="InterPro" id="IPR036388">
    <property type="entry name" value="WH-like_DNA-bd_sf"/>
</dbReference>
<dbReference type="Gene3D" id="1.10.10.10">
    <property type="entry name" value="Winged helix-like DNA-binding domain superfamily/Winged helix DNA-binding domain"/>
    <property type="match status" value="1"/>
</dbReference>
<dbReference type="SUPFAM" id="SSF52540">
    <property type="entry name" value="P-loop containing nucleoside triphosphate hydrolases"/>
    <property type="match status" value="1"/>
</dbReference>
<evidence type="ECO:0000313" key="5">
    <source>
        <dbReference type="Proteomes" id="UP001611415"/>
    </source>
</evidence>
<dbReference type="SUPFAM" id="SSF48452">
    <property type="entry name" value="TPR-like"/>
    <property type="match status" value="3"/>
</dbReference>
<dbReference type="PRINTS" id="PR00364">
    <property type="entry name" value="DISEASERSIST"/>
</dbReference>
<keyword evidence="5" id="KW-1185">Reference proteome</keyword>
<evidence type="ECO:0000313" key="4">
    <source>
        <dbReference type="EMBL" id="MFI2473056.1"/>
    </source>
</evidence>
<evidence type="ECO:0000256" key="2">
    <source>
        <dbReference type="SAM" id="MobiDB-lite"/>
    </source>
</evidence>
<proteinExistence type="predicted"/>
<comment type="caution">
    <text evidence="4">The sequence shown here is derived from an EMBL/GenBank/DDBJ whole genome shotgun (WGS) entry which is preliminary data.</text>
</comment>
<feature type="domain" description="NB-ARC" evidence="3">
    <location>
        <begin position="145"/>
        <end position="305"/>
    </location>
</feature>
<reference evidence="4 5" key="1">
    <citation type="submission" date="2024-10" db="EMBL/GenBank/DDBJ databases">
        <title>The Natural Products Discovery Center: Release of the First 8490 Sequenced Strains for Exploring Actinobacteria Biosynthetic Diversity.</title>
        <authorList>
            <person name="Kalkreuter E."/>
            <person name="Kautsar S.A."/>
            <person name="Yang D."/>
            <person name="Bader C.D."/>
            <person name="Teijaro C.N."/>
            <person name="Fluegel L."/>
            <person name="Davis C.M."/>
            <person name="Simpson J.R."/>
            <person name="Lauterbach L."/>
            <person name="Steele A.D."/>
            <person name="Gui C."/>
            <person name="Meng S."/>
            <person name="Li G."/>
            <person name="Viehrig K."/>
            <person name="Ye F."/>
            <person name="Su P."/>
            <person name="Kiefer A.F."/>
            <person name="Nichols A."/>
            <person name="Cepeda A.J."/>
            <person name="Yan W."/>
            <person name="Fan B."/>
            <person name="Jiang Y."/>
            <person name="Adhikari A."/>
            <person name="Zheng C.-J."/>
            <person name="Schuster L."/>
            <person name="Cowan T.M."/>
            <person name="Smanski M.J."/>
            <person name="Chevrette M.G."/>
            <person name="De Carvalho L.P.S."/>
            <person name="Shen B."/>
        </authorList>
    </citation>
    <scope>NUCLEOTIDE SEQUENCE [LARGE SCALE GENOMIC DNA]</scope>
    <source>
        <strain evidence="4 5">NPDC019275</strain>
    </source>
</reference>
<dbReference type="PANTHER" id="PTHR10098:SF108">
    <property type="entry name" value="TETRATRICOPEPTIDE REPEAT PROTEIN 28"/>
    <property type="match status" value="1"/>
</dbReference>
<dbReference type="RefSeq" id="WP_397091572.1">
    <property type="nucleotide sequence ID" value="NZ_JBIRYO010000003.1"/>
</dbReference>
<sequence length="989" mass="107922">MSEKDSARAVFLAKWRELHRAAGAPSPTAVSRAIGGAVPVNTLSGWFHADDDAVVVPRDERGFETVLRYLYGRSGRVPAGRAVDGRTMSSWQKLRREARKRSLTPQADAPEDMPSAVPRSRPVVTSALRRDVAALLGRDDVLERILHLAEHDSPSRIVTVDGMAGVGKTALATRAAHRLAPAFPDGRYFVELHAHTPGHSEADPDDVLARLLIGVGMDPRTIPETLPGRRDLWRDRSSDKRILLVLDDARDVHQIEPLLPSGGGCFTLVTSRRRLVALDGATPLSLSLLSPEPAAELFAAVAGRHADTDNTAVRRIVALCGHLPLAIVLLAGRVAHHPAWSIAELAEEFAAFDSDRLDELDVGDRAVRIAFTMSYERLPARRQELFRCLGLHPGNELDVTAASALWDCAPGQARRELEALYADHLLEETVRGRYQSHDLLREYARTLCAAEPAETIDRALSRLLDHFESRSAAASWLLTRLHQPTTASADPALRDASGPEFDDERTALAWMRLERANLLSCLDLAASKYPRRVAVLAASLASLVERDGPWGEAVRLHRLAVETARLLHDRSAEADALDSLGVVYRFTGRYPESADAHRAALAIYRELGHRHGEANALNNFGATRWFSDDQDFAEAADLHGRALAIYRETGHRCGEALALNHLAIVHRFGGRVAEASELHEAALAIYSELGDRRGMAGVLQGLGIVARLTGDHAEASRLHEQALRYYRSLGDRYGEATALNNRGVATRLTGDLIGALELHRESRSLYREVGVRLSEAYAVLQLGMAYAALGDYRAANEHLEQASELYRDLGHPEGRADAANGLGVVARVTGNHRAAMDYHEKALRICRDLGYRHAEAEALAELGSVHVATAEYADAAACLAQSLRIYRELGDAFGRAVVANKLGALSTATADYERASSHYTEALELARRTGGRLEEARALEGLAHTRFALGDRERAANDLRAAIEIYRRAGVPEAAAATTFLATRTGDAE</sequence>
<dbReference type="Gene3D" id="3.40.50.300">
    <property type="entry name" value="P-loop containing nucleotide triphosphate hydrolases"/>
    <property type="match status" value="1"/>
</dbReference>
<name>A0ABW7WW55_9NOCA</name>
<dbReference type="PROSITE" id="PS50005">
    <property type="entry name" value="TPR"/>
    <property type="match status" value="2"/>
</dbReference>
<dbReference type="Pfam" id="PF00931">
    <property type="entry name" value="NB-ARC"/>
    <property type="match status" value="1"/>
</dbReference>
<dbReference type="Pfam" id="PF13424">
    <property type="entry name" value="TPR_12"/>
    <property type="match status" value="5"/>
</dbReference>
<dbReference type="EMBL" id="JBIRYO010000003">
    <property type="protein sequence ID" value="MFI2473056.1"/>
    <property type="molecule type" value="Genomic_DNA"/>
</dbReference>
<dbReference type="PANTHER" id="PTHR10098">
    <property type="entry name" value="RAPSYN-RELATED"/>
    <property type="match status" value="1"/>
</dbReference>
<feature type="repeat" description="TPR" evidence="1">
    <location>
        <begin position="776"/>
        <end position="809"/>
    </location>
</feature>
<evidence type="ECO:0000256" key="1">
    <source>
        <dbReference type="PROSITE-ProRule" id="PRU00339"/>
    </source>
</evidence>